<feature type="compositionally biased region" description="Polar residues" evidence="2">
    <location>
        <begin position="113"/>
        <end position="123"/>
    </location>
</feature>
<dbReference type="GeneID" id="33554127"/>
<feature type="region of interest" description="Disordered" evidence="2">
    <location>
        <begin position="1135"/>
        <end position="1173"/>
    </location>
</feature>
<feature type="region of interest" description="Disordered" evidence="2">
    <location>
        <begin position="465"/>
        <end position="683"/>
    </location>
</feature>
<proteinExistence type="predicted"/>
<evidence type="ECO:0000256" key="2">
    <source>
        <dbReference type="SAM" id="MobiDB-lite"/>
    </source>
</evidence>
<protein>
    <submittedName>
        <fullName evidence="3">Uncharacterized protein</fullName>
    </submittedName>
</protein>
<feature type="region of interest" description="Disordered" evidence="2">
    <location>
        <begin position="147"/>
        <end position="355"/>
    </location>
</feature>
<feature type="compositionally biased region" description="Polar residues" evidence="2">
    <location>
        <begin position="596"/>
        <end position="621"/>
    </location>
</feature>
<feature type="coiled-coil region" evidence="1">
    <location>
        <begin position="883"/>
        <end position="917"/>
    </location>
</feature>
<feature type="compositionally biased region" description="Polar residues" evidence="2">
    <location>
        <begin position="151"/>
        <end position="161"/>
    </location>
</feature>
<keyword evidence="4" id="KW-1185">Reference proteome</keyword>
<feature type="compositionally biased region" description="Basic and acidic residues" evidence="2">
    <location>
        <begin position="180"/>
        <end position="190"/>
    </location>
</feature>
<feature type="compositionally biased region" description="Low complexity" evidence="2">
    <location>
        <begin position="1147"/>
        <end position="1159"/>
    </location>
</feature>
<feature type="compositionally biased region" description="Polar residues" evidence="2">
    <location>
        <begin position="319"/>
        <end position="332"/>
    </location>
</feature>
<evidence type="ECO:0000313" key="4">
    <source>
        <dbReference type="Proteomes" id="UP000193218"/>
    </source>
</evidence>
<sequence>MYASDNAPQAGGRAKKVAAAREKLNAFRASRSSGSSASSYSSSSPNLSSQPSFPDPLTTDITANILGKSGDRGPPCENAEDEEHTRLKKPRSRGSLTTDHRRRLSGHTRTHSRQLSSVSGNTTSFGLARGNVIDLFDHALTFGSDLPPFPTGSSSEQTVPTPVTPVFSDGIDAFPPNSSDEDRGAVKDRLSSFSFGAKPPAHALRSLSSPQPPPSVRRLASPSASPSSSPTRPLTTPSAHGPSLLLTRPTPLASSLSPSMGTSRSEGPLSPSSTPARSRRHSHTRSSSISLPNLKLASRPPSLGIPSSPSFPTSPASPNTLIRSQPNPNIQGTRLKFEPSGRGAEAEKEKEDYRRKALEKLTGSPVIPDEPASVFGMEIALPDLDDEDTASIASPVRPFSGVGSFSFGRPASSSYTPGLEWPVGQDDHSPAEMRWSTFNLGSDKEEGLGFDLPLATSFSTPAVSSIEPIGMPSRPSLQRNLSVLAEVEEPEEEDEPVKAEICASPEMDVPSSVLESTHTTPKEAPRQQQAEPTPIVAPTPSRLRQLQLLSNHSSGSNAESTPSAHSSTGQGSQVTPGSPTKVYGTIGRGRPRPLALNSSASADTIEASNALSPVRMTPQNASRRGATRGGRSRGSSISYVRDESTSSSVSATASTAYPASSSSLSRDWSDGSSGDSKIKNAFSSQASVEWSPSLVGSPPLSFGRFSGWGNMPRSGPSRPCPRPKSIASLGADSKGAGRILGEVDEAEEDDLRCQVPPSAVDDDAPAVIRRSPRSFDPGLGLTGSHSTSLWPRSDIILGPNAGSSFSWRDPQLELEMERDALREDVDIWKARCQGLEERLELEKKEVVLLRERVRKLGDRLSAVQSSHPSSHSPARDSHDSSLLTEMRTQLFTLTAQLEQERREKQAAMSRAETLQSQLSTTHAKPSLLLQPVPRLPLAIVTPATPLDPKCPPLVPQTTNFTPFADPIARHVPSPAPTSPASSPVAAWTLPPLPIALPPVDPLNDMSESPLGSASDAHSPGDANLYRMRAWGFPSATKAASSSKSRRNRDSFFGLSNPLQRNSVDHGGGDQGLDLPPIDLSLAVGEAERDTERLDRGAGSQPSDSQVRESPRPRVPQSTSATSSVSSSVSFFSGYLPKFSSPPMGNRQDQNPSQHQQQQQRSMIMKGKDDVKPVAPPCISTAPQKLDFRPGCRCCVGEVMEL</sequence>
<feature type="compositionally biased region" description="Polar residues" evidence="2">
    <location>
        <begin position="542"/>
        <end position="578"/>
    </location>
</feature>
<feature type="region of interest" description="Disordered" evidence="2">
    <location>
        <begin position="860"/>
        <end position="881"/>
    </location>
</feature>
<dbReference type="AlphaFoldDB" id="A0A1Y1UQ92"/>
<reference evidence="3 4" key="1">
    <citation type="submission" date="2017-03" db="EMBL/GenBank/DDBJ databases">
        <title>Widespread Adenine N6-methylation of Active Genes in Fungi.</title>
        <authorList>
            <consortium name="DOE Joint Genome Institute"/>
            <person name="Mondo S.J."/>
            <person name="Dannebaum R.O."/>
            <person name="Kuo R.C."/>
            <person name="Louie K.B."/>
            <person name="Bewick A.J."/>
            <person name="Labutti K."/>
            <person name="Haridas S."/>
            <person name="Kuo A."/>
            <person name="Salamov A."/>
            <person name="Ahrendt S.R."/>
            <person name="Lau R."/>
            <person name="Bowen B.P."/>
            <person name="Lipzen A."/>
            <person name="Sullivan W."/>
            <person name="Andreopoulos W.B."/>
            <person name="Clum A."/>
            <person name="Lindquist E."/>
            <person name="Daum C."/>
            <person name="Northen T.R."/>
            <person name="Ramamoorthy G."/>
            <person name="Schmitz R.J."/>
            <person name="Gryganskyi A."/>
            <person name="Culley D."/>
            <person name="Magnuson J."/>
            <person name="James T.Y."/>
            <person name="O'Malley M.A."/>
            <person name="Stajich J.E."/>
            <person name="Spatafora J.W."/>
            <person name="Visel A."/>
            <person name="Grigoriev I.V."/>
        </authorList>
    </citation>
    <scope>NUCLEOTIDE SEQUENCE [LARGE SCALE GENOMIC DNA]</scope>
    <source>
        <strain evidence="3 4">NRRL Y-17943</strain>
    </source>
</reference>
<feature type="compositionally biased region" description="Low complexity" evidence="2">
    <location>
        <begin position="306"/>
        <end position="318"/>
    </location>
</feature>
<feature type="region of interest" description="Disordered" evidence="2">
    <location>
        <begin position="998"/>
        <end position="1019"/>
    </location>
</feature>
<evidence type="ECO:0000313" key="3">
    <source>
        <dbReference type="EMBL" id="ORX40169.1"/>
    </source>
</evidence>
<dbReference type="EMBL" id="NBSH01000002">
    <property type="protein sequence ID" value="ORX40169.1"/>
    <property type="molecule type" value="Genomic_DNA"/>
</dbReference>
<feature type="compositionally biased region" description="Polar residues" evidence="2">
    <location>
        <begin position="252"/>
        <end position="265"/>
    </location>
</feature>
<feature type="region of interest" description="Disordered" evidence="2">
    <location>
        <begin position="27"/>
        <end position="123"/>
    </location>
</feature>
<dbReference type="InParanoid" id="A0A1Y1UQ92"/>
<dbReference type="STRING" id="4999.A0A1Y1UQ92"/>
<dbReference type="Proteomes" id="UP000193218">
    <property type="component" value="Unassembled WGS sequence"/>
</dbReference>
<feature type="region of interest" description="Disordered" evidence="2">
    <location>
        <begin position="713"/>
        <end position="733"/>
    </location>
</feature>
<feature type="compositionally biased region" description="Low complexity" evidence="2">
    <location>
        <begin position="216"/>
        <end position="239"/>
    </location>
</feature>
<feature type="compositionally biased region" description="Basic and acidic residues" evidence="2">
    <location>
        <begin position="335"/>
        <end position="355"/>
    </location>
</feature>
<feature type="compositionally biased region" description="Basic and acidic residues" evidence="2">
    <location>
        <begin position="1085"/>
        <end position="1095"/>
    </location>
</feature>
<keyword evidence="1" id="KW-0175">Coiled coil</keyword>
<feature type="compositionally biased region" description="Basic residues" evidence="2">
    <location>
        <begin position="100"/>
        <end position="112"/>
    </location>
</feature>
<dbReference type="OrthoDB" id="2528184at2759"/>
<feature type="compositionally biased region" description="Acidic residues" evidence="2">
    <location>
        <begin position="486"/>
        <end position="495"/>
    </location>
</feature>
<gene>
    <name evidence="3" type="ORF">BD324DRAFT_263253</name>
</gene>
<feature type="compositionally biased region" description="Low complexity" evidence="2">
    <location>
        <begin position="645"/>
        <end position="675"/>
    </location>
</feature>
<feature type="coiled-coil region" evidence="1">
    <location>
        <begin position="818"/>
        <end position="852"/>
    </location>
</feature>
<feature type="compositionally biased region" description="Low complexity" evidence="2">
    <location>
        <begin position="30"/>
        <end position="52"/>
    </location>
</feature>
<accession>A0A1Y1UQ92</accession>
<comment type="caution">
    <text evidence="3">The sequence shown here is derived from an EMBL/GenBank/DDBJ whole genome shotgun (WGS) entry which is preliminary data.</text>
</comment>
<feature type="region of interest" description="Disordered" evidence="2">
    <location>
        <begin position="1035"/>
        <end position="1122"/>
    </location>
</feature>
<name>A0A1Y1UQ92_9TREE</name>
<organism evidence="3 4">
    <name type="scientific">Kockovaella imperatae</name>
    <dbReference type="NCBI Taxonomy" id="4999"/>
    <lineage>
        <taxon>Eukaryota</taxon>
        <taxon>Fungi</taxon>
        <taxon>Dikarya</taxon>
        <taxon>Basidiomycota</taxon>
        <taxon>Agaricomycotina</taxon>
        <taxon>Tremellomycetes</taxon>
        <taxon>Tremellales</taxon>
        <taxon>Cuniculitremaceae</taxon>
        <taxon>Kockovaella</taxon>
    </lineage>
</organism>
<dbReference type="RefSeq" id="XP_021873954.1">
    <property type="nucleotide sequence ID" value="XM_022012319.1"/>
</dbReference>
<evidence type="ECO:0000256" key="1">
    <source>
        <dbReference type="SAM" id="Coils"/>
    </source>
</evidence>